<evidence type="ECO:0000256" key="1">
    <source>
        <dbReference type="ARBA" id="ARBA00022561"/>
    </source>
</evidence>
<keyword evidence="4" id="KW-1185">Reference proteome</keyword>
<organism evidence="3 4">
    <name type="scientific">Pseudomonas phage vB_PseuGesM_254</name>
    <dbReference type="NCBI Taxonomy" id="3092638"/>
    <lineage>
        <taxon>Viruses</taxon>
        <taxon>Duplodnaviria</taxon>
        <taxon>Heunggongvirae</taxon>
        <taxon>Uroviricota</taxon>
        <taxon>Caudoviricetes</taxon>
        <taxon>Vandenendeviridae</taxon>
        <taxon>Chemalvirus</taxon>
        <taxon>Chemalvirus PseuGes254</taxon>
    </lineage>
</organism>
<evidence type="ECO:0000256" key="2">
    <source>
        <dbReference type="ARBA" id="ARBA00023200"/>
    </source>
</evidence>
<dbReference type="GO" id="GO:0019028">
    <property type="term" value="C:viral capsid"/>
    <property type="evidence" value="ECO:0007669"/>
    <property type="project" value="UniProtKB-KW"/>
</dbReference>
<dbReference type="EMBL" id="OR575930">
    <property type="protein sequence ID" value="WOZ57476.1"/>
    <property type="molecule type" value="Genomic_DNA"/>
</dbReference>
<protein>
    <submittedName>
        <fullName evidence="3">Major capsid protein</fullName>
    </submittedName>
</protein>
<proteinExistence type="predicted"/>
<evidence type="ECO:0000313" key="4">
    <source>
        <dbReference type="Proteomes" id="UP001305174"/>
    </source>
</evidence>
<sequence length="351" mass="39517">MTDVNKSTVRSYVAPYELTDRTKDMLVVPNIWGLTQQLGIFTTESVSQETVTFEEITKTYGLLEDRIRGQRATLGKDHTRKMYSFFIPHFPHDDYITPRDVRGKVAFGSGTGVKTDNVETLAAVRARKLERIRMNHSATLEVARMHTIVTGTAYAPSGTVSYDWYAEFGKTRKVVDFDTATPTTDMIAKVEEVIAYIQDNTGDGSGSGDIYGICSPEFFSAFIAHPTMKEAYKYYASGKQILRERLTASGLDARFREFVFGGVNLIEYRGTDINGKRFVPVGEAYFLPKSQGDEFVTYFAPAEKFDLVNTMGLEAYVWEYADEKGEKITLESETNFLNVLRKPQLVVKATL</sequence>
<dbReference type="InterPro" id="IPR005564">
    <property type="entry name" value="Major_capsid_GpE"/>
</dbReference>
<keyword evidence="1" id="KW-0946">Virion</keyword>
<keyword evidence="2" id="KW-1035">Host cytoplasm</keyword>
<dbReference type="Pfam" id="PF03864">
    <property type="entry name" value="Phage_cap_E"/>
    <property type="match status" value="1"/>
</dbReference>
<reference evidence="4" key="1">
    <citation type="submission" date="2024-05" db="EMBL/GenBank/DDBJ databases">
        <authorList>
            <person name="Tikunov A.Y."/>
            <person name="Morozova V.V."/>
            <person name="Kozlova Y.N."/>
            <person name="Tikunova N.V."/>
            <person name="Babkin I.V."/>
        </authorList>
    </citation>
    <scope>NUCLEOTIDE SEQUENCE [LARGE SCALE GENOMIC DNA]</scope>
</reference>
<evidence type="ECO:0000313" key="3">
    <source>
        <dbReference type="EMBL" id="WOZ57476.1"/>
    </source>
</evidence>
<keyword evidence="1" id="KW-0167">Capsid protein</keyword>
<name>A0AAX4G6H2_9CAUD</name>
<accession>A0AAX4G6H2</accession>
<dbReference type="Proteomes" id="UP001305174">
    <property type="component" value="Segment"/>
</dbReference>